<protein>
    <submittedName>
        <fullName evidence="2">Uncharacterized protein</fullName>
    </submittedName>
</protein>
<evidence type="ECO:0000313" key="2">
    <source>
        <dbReference type="EMBL" id="USW58928.1"/>
    </source>
</evidence>
<dbReference type="Proteomes" id="UP001056384">
    <property type="component" value="Chromosome 12"/>
</dbReference>
<keyword evidence="3" id="KW-1185">Reference proteome</keyword>
<accession>A0A9Q9B4R4</accession>
<sequence>MQTTHYAEQTEPPDGIKDSAAANGGSSGIDIGALRNSIMEQLDGAVDHFLDIMTVPEYYAATLKDYTEELTPFLLVEWNKYAKKQNLHSSPEPEAIANARVLCDTYYPVYHLAIARQLVDDIDEQIADVDRDGFTEELSSECAQLFSDLEYVFSLIRRAFVEHLGKAIPCMPSMQKCYTNIPKEGTKLESWSITEAALSDTTTGEHKSLDVLTRRLCNKTNTSFEAGTPIVLDLVAFLHKEASDTTNPRIVSSHVASMISSLAQVNSLQMQLAAFQPYQSAWKSSSAVRRKTWESMVKANGRLQRGAPGPARLNQRKTLEHLTGNLPVLLKHVDTAIGGPMPIELPAEPRALGVEVMDLQAIFKDIVVYTHCAPDTLSAPAGAAKAPELKTDKVDTGSENGSDGVSNALKELHVAESRFSFATWHGTGC</sequence>
<dbReference type="EMBL" id="CP099429">
    <property type="protein sequence ID" value="USW58928.1"/>
    <property type="molecule type" value="Genomic_DNA"/>
</dbReference>
<reference evidence="2" key="1">
    <citation type="submission" date="2022-06" db="EMBL/GenBank/DDBJ databases">
        <title>Complete genome sequences of two strains of the flax pathogen Septoria linicola.</title>
        <authorList>
            <person name="Lapalu N."/>
            <person name="Simon A."/>
            <person name="Demenou B."/>
            <person name="Paumier D."/>
            <person name="Guillot M.-P."/>
            <person name="Gout L."/>
            <person name="Valade R."/>
        </authorList>
    </citation>
    <scope>NUCLEOTIDE SEQUENCE</scope>
    <source>
        <strain evidence="2">SE15195</strain>
    </source>
</reference>
<gene>
    <name evidence="2" type="ORF">Slin15195_G122470</name>
</gene>
<feature type="compositionally biased region" description="Basic and acidic residues" evidence="1">
    <location>
        <begin position="387"/>
        <end position="396"/>
    </location>
</feature>
<evidence type="ECO:0000256" key="1">
    <source>
        <dbReference type="SAM" id="MobiDB-lite"/>
    </source>
</evidence>
<dbReference type="AlphaFoldDB" id="A0A9Q9B4R4"/>
<feature type="region of interest" description="Disordered" evidence="1">
    <location>
        <begin position="380"/>
        <end position="405"/>
    </location>
</feature>
<evidence type="ECO:0000313" key="3">
    <source>
        <dbReference type="Proteomes" id="UP001056384"/>
    </source>
</evidence>
<name>A0A9Q9B4R4_9PEZI</name>
<organism evidence="2 3">
    <name type="scientific">Septoria linicola</name>
    <dbReference type="NCBI Taxonomy" id="215465"/>
    <lineage>
        <taxon>Eukaryota</taxon>
        <taxon>Fungi</taxon>
        <taxon>Dikarya</taxon>
        <taxon>Ascomycota</taxon>
        <taxon>Pezizomycotina</taxon>
        <taxon>Dothideomycetes</taxon>
        <taxon>Dothideomycetidae</taxon>
        <taxon>Mycosphaerellales</taxon>
        <taxon>Mycosphaerellaceae</taxon>
        <taxon>Septoria</taxon>
    </lineage>
</organism>
<feature type="region of interest" description="Disordered" evidence="1">
    <location>
        <begin position="1"/>
        <end position="22"/>
    </location>
</feature>
<proteinExistence type="predicted"/>